<keyword evidence="1" id="KW-0472">Membrane</keyword>
<keyword evidence="1" id="KW-1133">Transmembrane helix</keyword>
<sequence>MAPIPPNDEALKLISVSMVFIAHCLCFRTISLFLRCVQREQLRSYSLTLFKARPPLKPPWSFVRSAVRKRVDKANRCSGFGSYVAFMQKSQICLVRSKSMVLDPFSTKSLMTRLPSDIEEGVCLRMELLQG</sequence>
<evidence type="ECO:0000256" key="1">
    <source>
        <dbReference type="SAM" id="Phobius"/>
    </source>
</evidence>
<evidence type="ECO:0000313" key="3">
    <source>
        <dbReference type="Proteomes" id="UP001472677"/>
    </source>
</evidence>
<organism evidence="2 3">
    <name type="scientific">Hibiscus sabdariffa</name>
    <name type="common">roselle</name>
    <dbReference type="NCBI Taxonomy" id="183260"/>
    <lineage>
        <taxon>Eukaryota</taxon>
        <taxon>Viridiplantae</taxon>
        <taxon>Streptophyta</taxon>
        <taxon>Embryophyta</taxon>
        <taxon>Tracheophyta</taxon>
        <taxon>Spermatophyta</taxon>
        <taxon>Magnoliopsida</taxon>
        <taxon>eudicotyledons</taxon>
        <taxon>Gunneridae</taxon>
        <taxon>Pentapetalae</taxon>
        <taxon>rosids</taxon>
        <taxon>malvids</taxon>
        <taxon>Malvales</taxon>
        <taxon>Malvaceae</taxon>
        <taxon>Malvoideae</taxon>
        <taxon>Hibiscus</taxon>
    </lineage>
</organism>
<dbReference type="Proteomes" id="UP001472677">
    <property type="component" value="Unassembled WGS sequence"/>
</dbReference>
<dbReference type="EMBL" id="JBBPBM010000023">
    <property type="protein sequence ID" value="KAK8545731.1"/>
    <property type="molecule type" value="Genomic_DNA"/>
</dbReference>
<evidence type="ECO:0000313" key="2">
    <source>
        <dbReference type="EMBL" id="KAK8545731.1"/>
    </source>
</evidence>
<keyword evidence="1" id="KW-0812">Transmembrane</keyword>
<gene>
    <name evidence="2" type="ORF">V6N12_026555</name>
</gene>
<reference evidence="2 3" key="1">
    <citation type="journal article" date="2024" name="G3 (Bethesda)">
        <title>Genome assembly of Hibiscus sabdariffa L. provides insights into metabolisms of medicinal natural products.</title>
        <authorList>
            <person name="Kim T."/>
        </authorList>
    </citation>
    <scope>NUCLEOTIDE SEQUENCE [LARGE SCALE GENOMIC DNA]</scope>
    <source>
        <strain evidence="2">TK-2024</strain>
        <tissue evidence="2">Old leaves</tissue>
    </source>
</reference>
<protein>
    <submittedName>
        <fullName evidence="2">Uncharacterized protein</fullName>
    </submittedName>
</protein>
<name>A0ABR2DTJ5_9ROSI</name>
<comment type="caution">
    <text evidence="2">The sequence shown here is derived from an EMBL/GenBank/DDBJ whole genome shotgun (WGS) entry which is preliminary data.</text>
</comment>
<keyword evidence="3" id="KW-1185">Reference proteome</keyword>
<proteinExistence type="predicted"/>
<accession>A0ABR2DTJ5</accession>
<feature type="transmembrane region" description="Helical" evidence="1">
    <location>
        <begin position="13"/>
        <end position="34"/>
    </location>
</feature>